<proteinExistence type="predicted"/>
<feature type="region of interest" description="Disordered" evidence="6">
    <location>
        <begin position="832"/>
        <end position="912"/>
    </location>
</feature>
<feature type="compositionally biased region" description="Basic and acidic residues" evidence="6">
    <location>
        <begin position="656"/>
        <end position="669"/>
    </location>
</feature>
<keyword evidence="3" id="KW-0408">Iron</keyword>
<feature type="compositionally biased region" description="Low complexity" evidence="6">
    <location>
        <begin position="361"/>
        <end position="371"/>
    </location>
</feature>
<evidence type="ECO:0000313" key="9">
    <source>
        <dbReference type="Proteomes" id="UP001497392"/>
    </source>
</evidence>
<accession>A0ABP1FVR9</accession>
<evidence type="ECO:0000256" key="6">
    <source>
        <dbReference type="SAM" id="MobiDB-lite"/>
    </source>
</evidence>
<evidence type="ECO:0000256" key="3">
    <source>
        <dbReference type="ARBA" id="ARBA00023004"/>
    </source>
</evidence>
<keyword evidence="5" id="KW-0804">Transcription</keyword>
<dbReference type="EMBL" id="CAXHTA020000009">
    <property type="protein sequence ID" value="CAL5223983.1"/>
    <property type="molecule type" value="Genomic_DNA"/>
</dbReference>
<evidence type="ECO:0000259" key="7">
    <source>
        <dbReference type="PROSITE" id="PS51184"/>
    </source>
</evidence>
<keyword evidence="2" id="KW-0560">Oxidoreductase</keyword>
<dbReference type="Proteomes" id="UP001497392">
    <property type="component" value="Unassembled WGS sequence"/>
</dbReference>
<sequence length="912" mass="98954">MEASQFRDMGPAQLSRPIVVNPSPDSRQQLGLKIPAMSRLKAPQLIEHLGFSTEALIVAGDGREDAPRWNLLQWLQYWSTRQLPKQSGSSPGFERTKSVNSIEDEADSRDVRRREWEAYVRSAELPKNIVKGISAEARRRSLSMTVSLSASSMEEDFAAPTALVERDLAERHWPAEKGTAESQSPRPLKQLHMAPAGAFSNFTMAPGGASTWIHVISGRKVFILIPPTPMNLSAYASWHGRAREAGGFLPEHSTEAGRVIVEAGATLFIPAGWVYAEMTTEDTLALRGLSLQLQSIQAHLEAARIEEYLDLKPSLCFSHFYEVLWHTAAAFSETLLQAARLPGEKLSEQTAELAAERLRRQQQAVPVPAQVEADAGTDSDDDFRRPRSARLRKPQAPEEAKPGFVIKEVSPEDEDEDDMALQRPRKRLKRLDSPGHAAELADDLEDDLEDESLQDDEDEDFDAGSPPSVNPPRVATRAPKQASESAYYSDSPDEEVDEELRAMQNIRNRGRRQHGTDGQKLLPKVKLRSGLRDKRAGSLKVRLKASKPDQGQGSRKPGSMRGRTEAATGQNGRQPPRLSVKLGGSQLQSPSKAAAAPHLDTGQRNPSLRVKLRVNSLEKSIPQLDGAADTEDDETAMPPQHHNGHMETHAQSNTADRSEQPQEPCRPDETPQQPMPSKAPINEVPVAHTAGLGEGLSAEPAPQASEHLAEAEEPELGALEKATADSHLEQSSIPPAENNDLAASEPSLTNGRVPQQTESGLTDDELAALSGLVIALREWLDAQAGRIPGVGDQEDAQGALDWMEVCLRALGKPVEPIHYAVDFSNLPIVPVPSGQPAPAQAASSDAEDSGAPADGLHSADEADDTAPEELGDSVHEAQNRAAKRGGRGGAAGRGARKKPTVKDRLAKKLRLG</sequence>
<evidence type="ECO:0000256" key="1">
    <source>
        <dbReference type="ARBA" id="ARBA00022723"/>
    </source>
</evidence>
<dbReference type="Gene3D" id="2.60.120.650">
    <property type="entry name" value="Cupin"/>
    <property type="match status" value="1"/>
</dbReference>
<dbReference type="PANTHER" id="PTHR23123">
    <property type="entry name" value="PHD/F-BOX CONTAINING PROTEIN"/>
    <property type="match status" value="1"/>
</dbReference>
<protein>
    <submittedName>
        <fullName evidence="8">G6595 protein</fullName>
    </submittedName>
</protein>
<keyword evidence="4" id="KW-0805">Transcription regulation</keyword>
<comment type="caution">
    <text evidence="8">The sequence shown here is derived from an EMBL/GenBank/DDBJ whole genome shotgun (WGS) entry which is preliminary data.</text>
</comment>
<dbReference type="InterPro" id="IPR050690">
    <property type="entry name" value="JHDM1_Histone_Demethylase"/>
</dbReference>
<organism evidence="8 9">
    <name type="scientific">Coccomyxa viridis</name>
    <dbReference type="NCBI Taxonomy" id="1274662"/>
    <lineage>
        <taxon>Eukaryota</taxon>
        <taxon>Viridiplantae</taxon>
        <taxon>Chlorophyta</taxon>
        <taxon>core chlorophytes</taxon>
        <taxon>Trebouxiophyceae</taxon>
        <taxon>Trebouxiophyceae incertae sedis</taxon>
        <taxon>Coccomyxaceae</taxon>
        <taxon>Coccomyxa</taxon>
    </lineage>
</organism>
<gene>
    <name evidence="8" type="primary">g6595</name>
    <name evidence="8" type="ORF">VP750_LOCUS5642</name>
</gene>
<feature type="compositionally biased region" description="Acidic residues" evidence="6">
    <location>
        <begin position="440"/>
        <end position="462"/>
    </location>
</feature>
<feature type="compositionally biased region" description="Low complexity" evidence="6">
    <location>
        <begin position="836"/>
        <end position="855"/>
    </location>
</feature>
<dbReference type="SUPFAM" id="SSF51197">
    <property type="entry name" value="Clavaminate synthase-like"/>
    <property type="match status" value="1"/>
</dbReference>
<evidence type="ECO:0000256" key="5">
    <source>
        <dbReference type="ARBA" id="ARBA00023163"/>
    </source>
</evidence>
<evidence type="ECO:0000256" key="2">
    <source>
        <dbReference type="ARBA" id="ARBA00023002"/>
    </source>
</evidence>
<evidence type="ECO:0000256" key="4">
    <source>
        <dbReference type="ARBA" id="ARBA00023015"/>
    </source>
</evidence>
<dbReference type="InterPro" id="IPR003347">
    <property type="entry name" value="JmjC_dom"/>
</dbReference>
<feature type="region of interest" description="Disordered" evidence="6">
    <location>
        <begin position="1"/>
        <end position="26"/>
    </location>
</feature>
<feature type="compositionally biased region" description="Polar residues" evidence="6">
    <location>
        <begin position="746"/>
        <end position="760"/>
    </location>
</feature>
<keyword evidence="9" id="KW-1185">Reference proteome</keyword>
<reference evidence="8 9" key="1">
    <citation type="submission" date="2024-06" db="EMBL/GenBank/DDBJ databases">
        <authorList>
            <person name="Kraege A."/>
            <person name="Thomma B."/>
        </authorList>
    </citation>
    <scope>NUCLEOTIDE SEQUENCE [LARGE SCALE GENOMIC DNA]</scope>
</reference>
<feature type="region of interest" description="Disordered" evidence="6">
    <location>
        <begin position="357"/>
        <end position="711"/>
    </location>
</feature>
<evidence type="ECO:0000313" key="8">
    <source>
        <dbReference type="EMBL" id="CAL5223983.1"/>
    </source>
</evidence>
<dbReference type="SMART" id="SM00558">
    <property type="entry name" value="JmjC"/>
    <property type="match status" value="1"/>
</dbReference>
<feature type="region of interest" description="Disordered" evidence="6">
    <location>
        <begin position="85"/>
        <end position="106"/>
    </location>
</feature>
<feature type="domain" description="JmjC" evidence="7">
    <location>
        <begin position="148"/>
        <end position="307"/>
    </location>
</feature>
<keyword evidence="1" id="KW-0479">Metal-binding</keyword>
<feature type="region of interest" description="Disordered" evidence="6">
    <location>
        <begin position="723"/>
        <end position="760"/>
    </location>
</feature>
<feature type="compositionally biased region" description="Acidic residues" evidence="6">
    <location>
        <begin position="861"/>
        <end position="871"/>
    </location>
</feature>
<name>A0ABP1FVR9_9CHLO</name>
<dbReference type="PROSITE" id="PS51184">
    <property type="entry name" value="JMJC"/>
    <property type="match status" value="1"/>
</dbReference>